<comment type="caution">
    <text evidence="1">The sequence shown here is derived from an EMBL/GenBank/DDBJ whole genome shotgun (WGS) entry which is preliminary data.</text>
</comment>
<proteinExistence type="predicted"/>
<keyword evidence="2" id="KW-1185">Reference proteome</keyword>
<name>A0ABW9FE53_9NOCA</name>
<protein>
    <submittedName>
        <fullName evidence="1">Uncharacterized protein</fullName>
    </submittedName>
</protein>
<dbReference type="EMBL" id="JBDLNV010000002">
    <property type="protein sequence ID" value="MFM1722981.1"/>
    <property type="molecule type" value="Genomic_DNA"/>
</dbReference>
<evidence type="ECO:0000313" key="1">
    <source>
        <dbReference type="EMBL" id="MFM1722981.1"/>
    </source>
</evidence>
<dbReference type="Proteomes" id="UP001629745">
    <property type="component" value="Unassembled WGS sequence"/>
</dbReference>
<reference evidence="1 2" key="1">
    <citation type="submission" date="2023-11" db="EMBL/GenBank/DDBJ databases">
        <authorList>
            <person name="Val-Calvo J."/>
            <person name="Scortti M."/>
            <person name="Vazquez-Boland J."/>
        </authorList>
    </citation>
    <scope>NUCLEOTIDE SEQUENCE [LARGE SCALE GENOMIC DNA]</scope>
    <source>
        <strain evidence="1 2">PAM 2766</strain>
    </source>
</reference>
<sequence length="44" mass="4358">MSSDYFDGFLDGLLGLGNAVFVGLITASMEGAGWSSLNSASAGA</sequence>
<dbReference type="RefSeq" id="WP_420163550.1">
    <property type="nucleotide sequence ID" value="NZ_JBDLNV010000002.1"/>
</dbReference>
<accession>A0ABW9FE53</accession>
<gene>
    <name evidence="1" type="ORF">ABEU20_001542</name>
</gene>
<organism evidence="1 2">
    <name type="scientific">Rhodococcus parequi</name>
    <dbReference type="NCBI Taxonomy" id="3137122"/>
    <lineage>
        <taxon>Bacteria</taxon>
        <taxon>Bacillati</taxon>
        <taxon>Actinomycetota</taxon>
        <taxon>Actinomycetes</taxon>
        <taxon>Mycobacteriales</taxon>
        <taxon>Nocardiaceae</taxon>
        <taxon>Rhodococcus</taxon>
    </lineage>
</organism>
<evidence type="ECO:0000313" key="2">
    <source>
        <dbReference type="Proteomes" id="UP001629745"/>
    </source>
</evidence>